<evidence type="ECO:0000313" key="4">
    <source>
        <dbReference type="Proteomes" id="UP000247772"/>
    </source>
</evidence>
<sequence length="279" mass="29298">MIVDVAGKPAYVYTASRAIDRALPFAVFVHGAQHDHSVWALQSRYFANHGFNALAVDLPGHLRSAGPALTSIGALADWLAALLDALNAPQAFVAGHSMGSLIALEFAARHPERAQRIALLATAFPMTVAPTLLEAAREREPEAIALVNAWSHSTLAAKPSSPGPGFWLRGVNRRLMERVSARGEPQLFHTDFAACNAYADGLASAAKVRCPVRLIAGKGDAMTPPRAARGLADALAQAGTPVDTVTLDAGHALMTEQPDATLDALYAFATQQTPGVGNG</sequence>
<gene>
    <name evidence="3" type="ORF">C7410_14352</name>
    <name evidence="2" type="ORF">FHX59_006809</name>
</gene>
<protein>
    <submittedName>
        <fullName evidence="3">Pimeloyl-ACP methyl ester carboxylesterase</fullName>
    </submittedName>
</protein>
<dbReference type="Proteomes" id="UP000533533">
    <property type="component" value="Unassembled WGS sequence"/>
</dbReference>
<dbReference type="EMBL" id="QJSQ01000043">
    <property type="protein sequence ID" value="PYE13847.1"/>
    <property type="molecule type" value="Genomic_DNA"/>
</dbReference>
<accession>A0A2U0ZPG1</accession>
<evidence type="ECO:0000259" key="1">
    <source>
        <dbReference type="Pfam" id="PF12697"/>
    </source>
</evidence>
<dbReference type="Proteomes" id="UP000247772">
    <property type="component" value="Unassembled WGS sequence"/>
</dbReference>
<dbReference type="Gene3D" id="3.40.50.1820">
    <property type="entry name" value="alpha/beta hydrolase"/>
    <property type="match status" value="1"/>
</dbReference>
<dbReference type="InterPro" id="IPR050266">
    <property type="entry name" value="AB_hydrolase_sf"/>
</dbReference>
<dbReference type="Pfam" id="PF12697">
    <property type="entry name" value="Abhydrolase_6"/>
    <property type="match status" value="1"/>
</dbReference>
<dbReference type="OrthoDB" id="5297561at2"/>
<comment type="caution">
    <text evidence="3">The sequence shown here is derived from an EMBL/GenBank/DDBJ whole genome shotgun (WGS) entry which is preliminary data.</text>
</comment>
<dbReference type="PANTHER" id="PTHR43798:SF33">
    <property type="entry name" value="HYDROLASE, PUTATIVE (AFU_ORTHOLOGUE AFUA_2G14860)-RELATED"/>
    <property type="match status" value="1"/>
</dbReference>
<evidence type="ECO:0000313" key="5">
    <source>
        <dbReference type="Proteomes" id="UP000533533"/>
    </source>
</evidence>
<dbReference type="RefSeq" id="WP_110388508.1">
    <property type="nucleotide sequence ID" value="NZ_JACHVZ010000026.1"/>
</dbReference>
<dbReference type="EMBL" id="JACHVZ010000026">
    <property type="protein sequence ID" value="MBB2932327.1"/>
    <property type="molecule type" value="Genomic_DNA"/>
</dbReference>
<organism evidence="3 4">
    <name type="scientific">Paraburkholderia silvatlantica</name>
    <dbReference type="NCBI Taxonomy" id="321895"/>
    <lineage>
        <taxon>Bacteria</taxon>
        <taxon>Pseudomonadati</taxon>
        <taxon>Pseudomonadota</taxon>
        <taxon>Betaproteobacteria</taxon>
        <taxon>Burkholderiales</taxon>
        <taxon>Burkholderiaceae</taxon>
        <taxon>Paraburkholderia</taxon>
    </lineage>
</organism>
<dbReference type="GO" id="GO:0016020">
    <property type="term" value="C:membrane"/>
    <property type="evidence" value="ECO:0007669"/>
    <property type="project" value="TreeGrafter"/>
</dbReference>
<evidence type="ECO:0000313" key="3">
    <source>
        <dbReference type="EMBL" id="PYE13847.1"/>
    </source>
</evidence>
<evidence type="ECO:0000313" key="2">
    <source>
        <dbReference type="EMBL" id="MBB2932327.1"/>
    </source>
</evidence>
<dbReference type="AlphaFoldDB" id="A0A2U0ZPG1"/>
<dbReference type="InterPro" id="IPR000073">
    <property type="entry name" value="AB_hydrolase_1"/>
</dbReference>
<feature type="domain" description="AB hydrolase-1" evidence="1">
    <location>
        <begin position="27"/>
        <end position="264"/>
    </location>
</feature>
<dbReference type="InterPro" id="IPR029058">
    <property type="entry name" value="AB_hydrolase_fold"/>
</dbReference>
<dbReference type="PANTHER" id="PTHR43798">
    <property type="entry name" value="MONOACYLGLYCEROL LIPASE"/>
    <property type="match status" value="1"/>
</dbReference>
<keyword evidence="5" id="KW-1185">Reference proteome</keyword>
<proteinExistence type="predicted"/>
<dbReference type="SUPFAM" id="SSF53474">
    <property type="entry name" value="alpha/beta-Hydrolases"/>
    <property type="match status" value="1"/>
</dbReference>
<name>A0A2U0ZPG1_9BURK</name>
<dbReference type="PRINTS" id="PR00111">
    <property type="entry name" value="ABHYDROLASE"/>
</dbReference>
<reference evidence="3 4" key="1">
    <citation type="submission" date="2018-06" db="EMBL/GenBank/DDBJ databases">
        <title>Genomic Encyclopedia of Type Strains, Phase IV (KMG-V): Genome sequencing to study the core and pangenomes of soil and plant-associated prokaryotes.</title>
        <authorList>
            <person name="Whitman W."/>
        </authorList>
    </citation>
    <scope>NUCLEOTIDE SEQUENCE [LARGE SCALE GENOMIC DNA]</scope>
    <source>
        <strain evidence="3 4">SRCL-318</strain>
        <strain evidence="2 5">SRMrh-85</strain>
    </source>
</reference>